<feature type="compositionally biased region" description="Polar residues" evidence="1">
    <location>
        <begin position="203"/>
        <end position="214"/>
    </location>
</feature>
<gene>
    <name evidence="3" type="primary">LOC108072871</name>
</gene>
<feature type="compositionally biased region" description="Basic residues" evidence="1">
    <location>
        <begin position="288"/>
        <end position="297"/>
    </location>
</feature>
<feature type="compositionally biased region" description="Basic and acidic residues" evidence="1">
    <location>
        <begin position="263"/>
        <end position="274"/>
    </location>
</feature>
<reference evidence="2" key="1">
    <citation type="submission" date="2025-05" db="UniProtKB">
        <authorList>
            <consortium name="RefSeq"/>
        </authorList>
    </citation>
    <scope>NUCLEOTIDE SEQUENCE [LARGE SCALE GENOMIC DNA]</scope>
    <source>
        <strain evidence="2">14028-0561.14</strain>
    </source>
</reference>
<feature type="compositionally biased region" description="Basic and acidic residues" evidence="1">
    <location>
        <begin position="299"/>
        <end position="308"/>
    </location>
</feature>
<feature type="compositionally biased region" description="Basic residues" evidence="1">
    <location>
        <begin position="190"/>
        <end position="202"/>
    </location>
</feature>
<feature type="compositionally biased region" description="Basic residues" evidence="1">
    <location>
        <begin position="478"/>
        <end position="489"/>
    </location>
</feature>
<dbReference type="GeneID" id="108072871"/>
<protein>
    <submittedName>
        <fullName evidence="3">Micronuclear linker histone polyprotein</fullName>
    </submittedName>
</protein>
<evidence type="ECO:0000256" key="1">
    <source>
        <dbReference type="SAM" id="MobiDB-lite"/>
    </source>
</evidence>
<feature type="region of interest" description="Disordered" evidence="1">
    <location>
        <begin position="189"/>
        <end position="308"/>
    </location>
</feature>
<feature type="region of interest" description="Disordered" evidence="1">
    <location>
        <begin position="400"/>
        <end position="527"/>
    </location>
</feature>
<feature type="compositionally biased region" description="Polar residues" evidence="1">
    <location>
        <begin position="514"/>
        <end position="524"/>
    </location>
</feature>
<proteinExistence type="predicted"/>
<accession>A0ABM3C7M7</accession>
<feature type="compositionally biased region" description="Basic and acidic residues" evidence="1">
    <location>
        <begin position="427"/>
        <end position="436"/>
    </location>
</feature>
<sequence length="812" mass="93804">MNALKKNSVLNQQCLRNKIEELSPLLLKQFNLGVSNKDKLFQATWSYYASGCQERLTSIRRRIEQNARIVAPTVGPRTQLHKNLNISLYESSLPPGVNLEDHIYNELVSCFRCSDEDPAKAKVRKEPNSVQPEQWNSWKCEELEVRQMLKQTKNPYLQEELKKKLQKLIKLTNRHLTIKLQSQCEETKKTALKKTKGRRPAKHTSSQGSKSSLVNPEREHSNIESIFNNPKYPYISKRYTNPKLSNNEKPKKLKSSFTNKLPKMSEESKFKGDKTSAQVKNKKDSNKNRKSILKSKSQKSLESEVRENKTDGIVKIKDRRNEEQNIDKITDRLKDSIKLNRKNANVENISKPSLQTSSSEANAWQLLTPALSSFSFKDKSDSTKSITRGTFIKDKYQFKRKSSISGRNRMGSIRKSNSWHFHYPSKPNREGVKPPTRDTNITASLSENSRRGSIRKSYSWHSLDSADRDRRNSSTRRSYQKRAITKSHSRHSETYIPFKAHKPKSKPSTKGKNIRSSLTESSPMASIKKAKSKSIENYDWPPPMGVSHMEYFKSFGHTKTKDHKEKEMSVFPKIAFREEPKPIITEPLDEENPSGVGTPSLESASHRNMISDRISFSYGRTPSSVISNEEIKLPQPLIIADVIMDCLQEYGSEISFKDPFTNFMKPNKLDRCYPEKTIKKPQPKKVRRVKAKEIKPKKNTVCKKIQTKPLKCETPTCSLCHMVRRRQSELPPYMKEMQRERQRLELKAYYNQMIRKDNCQGRCQKPDNPKFSRACAREALTRCYESLKLCQEVLEQRLLKSSKECQAGRLGI</sequence>
<evidence type="ECO:0000313" key="2">
    <source>
        <dbReference type="Proteomes" id="UP001652661"/>
    </source>
</evidence>
<name>A0ABM3C7M7_DROKI</name>
<evidence type="ECO:0000313" key="3">
    <source>
        <dbReference type="RefSeq" id="XP_041632757.1"/>
    </source>
</evidence>
<keyword evidence="2" id="KW-1185">Reference proteome</keyword>
<feature type="compositionally biased region" description="Polar residues" evidence="1">
    <location>
        <begin position="238"/>
        <end position="247"/>
    </location>
</feature>
<dbReference type="RefSeq" id="XP_041632757.1">
    <property type="nucleotide sequence ID" value="XM_041776823.2"/>
</dbReference>
<organism evidence="2 3">
    <name type="scientific">Drosophila kikkawai</name>
    <name type="common">Fruit fly</name>
    <dbReference type="NCBI Taxonomy" id="30033"/>
    <lineage>
        <taxon>Eukaryota</taxon>
        <taxon>Metazoa</taxon>
        <taxon>Ecdysozoa</taxon>
        <taxon>Arthropoda</taxon>
        <taxon>Hexapoda</taxon>
        <taxon>Insecta</taxon>
        <taxon>Pterygota</taxon>
        <taxon>Neoptera</taxon>
        <taxon>Endopterygota</taxon>
        <taxon>Diptera</taxon>
        <taxon>Brachycera</taxon>
        <taxon>Muscomorpha</taxon>
        <taxon>Ephydroidea</taxon>
        <taxon>Drosophilidae</taxon>
        <taxon>Drosophila</taxon>
        <taxon>Sophophora</taxon>
    </lineage>
</organism>
<feature type="compositionally biased region" description="Polar residues" evidence="1">
    <location>
        <begin position="437"/>
        <end position="447"/>
    </location>
</feature>
<dbReference type="Proteomes" id="UP001652661">
    <property type="component" value="Chromosome 2R"/>
</dbReference>
<reference evidence="3" key="2">
    <citation type="submission" date="2025-08" db="UniProtKB">
        <authorList>
            <consortium name="RefSeq"/>
        </authorList>
    </citation>
    <scope>IDENTIFICATION</scope>
    <source>
        <strain evidence="3">14028-0561.14</strain>
        <tissue evidence="3">Whole fly</tissue>
    </source>
</reference>
<feature type="compositionally biased region" description="Basic residues" evidence="1">
    <location>
        <begin position="499"/>
        <end position="513"/>
    </location>
</feature>